<evidence type="ECO:0000313" key="1">
    <source>
        <dbReference type="EMBL" id="MBR7553197.1"/>
    </source>
</evidence>
<comment type="caution">
    <text evidence="1">The sequence shown here is derived from an EMBL/GenBank/DDBJ whole genome shotgun (WGS) entry which is preliminary data.</text>
</comment>
<dbReference type="Pfam" id="PF20111">
    <property type="entry name" value="DUF6501"/>
    <property type="match status" value="1"/>
</dbReference>
<gene>
    <name evidence="1" type="ORF">KC820_03410</name>
</gene>
<dbReference type="RefSeq" id="WP_212368100.1">
    <property type="nucleotide sequence ID" value="NZ_JAGSIE010000009.1"/>
</dbReference>
<accession>A0A941CSV9</accession>
<sequence length="66" mass="7811">MIHKTWNDHQTLKEITCVNTDAEKFTVTECLTVGKTYQVKNETEEFYFVIDDTGKMGGFYKNYFEE</sequence>
<proteinExistence type="predicted"/>
<name>A0A941CSV9_9BACI</name>
<reference evidence="1 2" key="1">
    <citation type="submission" date="2021-04" db="EMBL/GenBank/DDBJ databases">
        <title>Allobacillus sp. nov. SKP8-2 isolated from shrimp paste.</title>
        <authorList>
            <person name="Tanasupawat S."/>
            <person name="Yiamsombat S."/>
            <person name="Kanchanasin P."/>
            <person name="Kuncharoen N."/>
        </authorList>
    </citation>
    <scope>NUCLEOTIDE SEQUENCE [LARGE SCALE GENOMIC DNA]</scope>
    <source>
        <strain evidence="1 2">SKP8-2</strain>
    </source>
</reference>
<organism evidence="1 2">
    <name type="scientific">Allobacillus saliphilus</name>
    <dbReference type="NCBI Taxonomy" id="2912308"/>
    <lineage>
        <taxon>Bacteria</taxon>
        <taxon>Bacillati</taxon>
        <taxon>Bacillota</taxon>
        <taxon>Bacilli</taxon>
        <taxon>Bacillales</taxon>
        <taxon>Bacillaceae</taxon>
        <taxon>Allobacillus</taxon>
    </lineage>
</organism>
<dbReference type="InterPro" id="IPR045447">
    <property type="entry name" value="DUF6501"/>
</dbReference>
<dbReference type="Proteomes" id="UP000675431">
    <property type="component" value="Unassembled WGS sequence"/>
</dbReference>
<dbReference type="AlphaFoldDB" id="A0A941CSV9"/>
<evidence type="ECO:0000313" key="2">
    <source>
        <dbReference type="Proteomes" id="UP000675431"/>
    </source>
</evidence>
<keyword evidence="2" id="KW-1185">Reference proteome</keyword>
<dbReference type="EMBL" id="JAGSIE010000009">
    <property type="protein sequence ID" value="MBR7553197.1"/>
    <property type="molecule type" value="Genomic_DNA"/>
</dbReference>
<protein>
    <submittedName>
        <fullName evidence="1">Uncharacterized protein</fullName>
    </submittedName>
</protein>